<proteinExistence type="predicted"/>
<dbReference type="PANTHER" id="PTHR16128:SF5">
    <property type="entry name" value="FAD_NAD(P)-BINDING OXIDOREDUCTASE FAMILY PROTEIN"/>
    <property type="match status" value="1"/>
</dbReference>
<dbReference type="SUPFAM" id="SSF51905">
    <property type="entry name" value="FAD/NAD(P)-binding domain"/>
    <property type="match status" value="1"/>
</dbReference>
<dbReference type="KEGG" id="spir:CWM47_23725"/>
<dbReference type="Gene3D" id="3.90.660.10">
    <property type="match status" value="1"/>
</dbReference>
<dbReference type="EMBL" id="CP025096">
    <property type="protein sequence ID" value="AUD04591.1"/>
    <property type="molecule type" value="Genomic_DNA"/>
</dbReference>
<dbReference type="InterPro" id="IPR002937">
    <property type="entry name" value="Amino_oxidase"/>
</dbReference>
<feature type="domain" description="Amine oxidase" evidence="1">
    <location>
        <begin position="93"/>
        <end position="315"/>
    </location>
</feature>
<evidence type="ECO:0000313" key="3">
    <source>
        <dbReference type="Proteomes" id="UP000232883"/>
    </source>
</evidence>
<name>A0A2K8Z414_9BACT</name>
<protein>
    <submittedName>
        <fullName evidence="2">FAD-dependent oxidoreductase</fullName>
    </submittedName>
</protein>
<dbReference type="PANTHER" id="PTHR16128">
    <property type="entry name" value="FAD/NAD(P)-BINDING OXIDOREDUCTASE FAMILY PROTEIN"/>
    <property type="match status" value="1"/>
</dbReference>
<dbReference type="InterPro" id="IPR036188">
    <property type="entry name" value="FAD/NAD-bd_sf"/>
</dbReference>
<dbReference type="AlphaFoldDB" id="A0A2K8Z414"/>
<dbReference type="OrthoDB" id="56323at2"/>
<dbReference type="Gene3D" id="3.50.50.60">
    <property type="entry name" value="FAD/NAD(P)-binding domain"/>
    <property type="match status" value="1"/>
</dbReference>
<gene>
    <name evidence="2" type="ORF">CWM47_23725</name>
</gene>
<sequence length="322" mass="34510">MSSSLIIGAGMAGLTTARELRLQGWDVIVLDKGRGVGGRLATRRIEQARADHGAQYFSATTPAFQEVVQELLADKVIAKWEPAQPSPADTTVDQPHYIGIDGMNTVAKALAKNLTVHTSETIVSFRVDDSQWLVETESGGQYRADALLITIPAPQALALIEKSGFPITTADKSALSAIAYQPCLAVMVALHQPSTMPNAVRYDTGDIAWVADNAQKGISLGQPSITIHASADFSRTHFDDDLNAIGRQLVDQLSDLIPADNISTIQVHRWRYSLADQRHPAPFLKAEAPLTLLFGGDGFGEGNVEGAFTSGLAMANFCTADL</sequence>
<evidence type="ECO:0000259" key="1">
    <source>
        <dbReference type="Pfam" id="PF01593"/>
    </source>
</evidence>
<evidence type="ECO:0000313" key="2">
    <source>
        <dbReference type="EMBL" id="AUD04591.1"/>
    </source>
</evidence>
<dbReference type="GO" id="GO:0016491">
    <property type="term" value="F:oxidoreductase activity"/>
    <property type="evidence" value="ECO:0007669"/>
    <property type="project" value="InterPro"/>
</dbReference>
<keyword evidence="3" id="KW-1185">Reference proteome</keyword>
<accession>A0A2K8Z414</accession>
<dbReference type="Pfam" id="PF13450">
    <property type="entry name" value="NAD_binding_8"/>
    <property type="match status" value="1"/>
</dbReference>
<reference evidence="2 3" key="1">
    <citation type="submission" date="2017-11" db="EMBL/GenBank/DDBJ databases">
        <title>Taxonomic description and genome sequences of Spirosoma HA7 sp. nov., isolated from pollen microhabitat of Corylus avellana.</title>
        <authorList>
            <person name="Ambika Manirajan B."/>
            <person name="Suarez C."/>
            <person name="Ratering S."/>
            <person name="Geissler-Plaum R."/>
            <person name="Cardinale M."/>
            <person name="Sylvia S."/>
        </authorList>
    </citation>
    <scope>NUCLEOTIDE SEQUENCE [LARGE SCALE GENOMIC DNA]</scope>
    <source>
        <strain evidence="2 3">HA7</strain>
    </source>
</reference>
<organism evidence="2 3">
    <name type="scientific">Spirosoma pollinicola</name>
    <dbReference type="NCBI Taxonomy" id="2057025"/>
    <lineage>
        <taxon>Bacteria</taxon>
        <taxon>Pseudomonadati</taxon>
        <taxon>Bacteroidota</taxon>
        <taxon>Cytophagia</taxon>
        <taxon>Cytophagales</taxon>
        <taxon>Cytophagaceae</taxon>
        <taxon>Spirosoma</taxon>
    </lineage>
</organism>
<dbReference type="Pfam" id="PF01593">
    <property type="entry name" value="Amino_oxidase"/>
    <property type="match status" value="1"/>
</dbReference>
<dbReference type="Proteomes" id="UP000232883">
    <property type="component" value="Chromosome"/>
</dbReference>
<dbReference type="RefSeq" id="WP_100990656.1">
    <property type="nucleotide sequence ID" value="NZ_CP025096.1"/>
</dbReference>